<reference evidence="1" key="1">
    <citation type="submission" date="2016-03" db="EMBL/GenBank/DDBJ databases">
        <title>Mechanisms controlling the formation of the plant cell surface in tip-growing cells are functionally conserved among land plants.</title>
        <authorList>
            <person name="Honkanen S."/>
            <person name="Jones V.A."/>
            <person name="Morieri G."/>
            <person name="Champion C."/>
            <person name="Hetherington A.J."/>
            <person name="Kelly S."/>
            <person name="Saint-Marcoux D."/>
            <person name="Proust H."/>
            <person name="Prescott H."/>
            <person name="Dolan L."/>
        </authorList>
    </citation>
    <scope>NUCLEOTIDE SEQUENCE [LARGE SCALE GENOMIC DNA]</scope>
    <source>
        <tissue evidence="1">Whole gametophyte</tissue>
    </source>
</reference>
<protein>
    <submittedName>
        <fullName evidence="1">Uncharacterized protein</fullName>
    </submittedName>
</protein>
<name>A0A176WER4_MARPO</name>
<dbReference type="Proteomes" id="UP000077202">
    <property type="component" value="Unassembled WGS sequence"/>
</dbReference>
<evidence type="ECO:0000313" key="2">
    <source>
        <dbReference type="Proteomes" id="UP000077202"/>
    </source>
</evidence>
<sequence length="199" mass="21749">MRFFLKVESITAPVSKESGVLRVCPKGLDLLIIGACVMYTDMSTVRKKREKKEELGDEGHAAALVSPSHFGEPTPRSRPAAVPYARVSPKIRAIKRATMITPVRRAQSRNVAARRHKLLKKASRFVWFDCVPTRGAAARAAAAAAVGALEAVGVRWTLQHIETTSIFRADRCLGGDKVQVAGREWAASSKASSCRFICF</sequence>
<dbReference type="AlphaFoldDB" id="A0A176WER4"/>
<keyword evidence="2" id="KW-1185">Reference proteome</keyword>
<accession>A0A176WER4</accession>
<evidence type="ECO:0000313" key="1">
    <source>
        <dbReference type="EMBL" id="OAE30842.1"/>
    </source>
</evidence>
<dbReference type="EMBL" id="LVLJ01001235">
    <property type="protein sequence ID" value="OAE30842.1"/>
    <property type="molecule type" value="Genomic_DNA"/>
</dbReference>
<organism evidence="1 2">
    <name type="scientific">Marchantia polymorpha subsp. ruderalis</name>
    <dbReference type="NCBI Taxonomy" id="1480154"/>
    <lineage>
        <taxon>Eukaryota</taxon>
        <taxon>Viridiplantae</taxon>
        <taxon>Streptophyta</taxon>
        <taxon>Embryophyta</taxon>
        <taxon>Marchantiophyta</taxon>
        <taxon>Marchantiopsida</taxon>
        <taxon>Marchantiidae</taxon>
        <taxon>Marchantiales</taxon>
        <taxon>Marchantiaceae</taxon>
        <taxon>Marchantia</taxon>
    </lineage>
</organism>
<comment type="caution">
    <text evidence="1">The sequence shown here is derived from an EMBL/GenBank/DDBJ whole genome shotgun (WGS) entry which is preliminary data.</text>
</comment>
<gene>
    <name evidence="1" type="ORF">AXG93_857s1460</name>
</gene>
<proteinExistence type="predicted"/>